<sequence length="149" mass="17246">MCHQQSRSSIPKRRRVTFKSSVHVVHKPCSKKEAKTLWYSKKELKKIRLGIRCSLKNLELAIDDTSKEQFQWRGLELVKRGCSALESQRILIKGVLSLQKMHKQLGLRDEKTINLFATAFNREAVLQAQETAKEDFVEATQIHKEGEQN</sequence>
<dbReference type="EMBL" id="CAICTM010001440">
    <property type="protein sequence ID" value="CAB9523662.1"/>
    <property type="molecule type" value="Genomic_DNA"/>
</dbReference>
<name>A0A9N8HSG8_9STRA</name>
<evidence type="ECO:0000313" key="1">
    <source>
        <dbReference type="EMBL" id="CAB9523662.1"/>
    </source>
</evidence>
<gene>
    <name evidence="1" type="ORF">SEMRO_1442_G273070.1</name>
</gene>
<organism evidence="1 2">
    <name type="scientific">Seminavis robusta</name>
    <dbReference type="NCBI Taxonomy" id="568900"/>
    <lineage>
        <taxon>Eukaryota</taxon>
        <taxon>Sar</taxon>
        <taxon>Stramenopiles</taxon>
        <taxon>Ochrophyta</taxon>
        <taxon>Bacillariophyta</taxon>
        <taxon>Bacillariophyceae</taxon>
        <taxon>Bacillariophycidae</taxon>
        <taxon>Naviculales</taxon>
        <taxon>Naviculaceae</taxon>
        <taxon>Seminavis</taxon>
    </lineage>
</organism>
<dbReference type="AlphaFoldDB" id="A0A9N8HSG8"/>
<reference evidence="1" key="1">
    <citation type="submission" date="2020-06" db="EMBL/GenBank/DDBJ databases">
        <authorList>
            <consortium name="Plant Systems Biology data submission"/>
        </authorList>
    </citation>
    <scope>NUCLEOTIDE SEQUENCE</scope>
    <source>
        <strain evidence="1">D6</strain>
    </source>
</reference>
<evidence type="ECO:0000313" key="2">
    <source>
        <dbReference type="Proteomes" id="UP001153069"/>
    </source>
</evidence>
<comment type="caution">
    <text evidence="1">The sequence shown here is derived from an EMBL/GenBank/DDBJ whole genome shotgun (WGS) entry which is preliminary data.</text>
</comment>
<accession>A0A9N8HSG8</accession>
<dbReference type="Proteomes" id="UP001153069">
    <property type="component" value="Unassembled WGS sequence"/>
</dbReference>
<protein>
    <submittedName>
        <fullName evidence="1">Uncharacterized protein</fullName>
    </submittedName>
</protein>
<keyword evidence="2" id="KW-1185">Reference proteome</keyword>
<proteinExistence type="predicted"/>